<dbReference type="AlphaFoldDB" id="A0A1A9I5D9"/>
<protein>
    <submittedName>
        <fullName evidence="1">Uncharacterized protein</fullName>
    </submittedName>
</protein>
<accession>A0A1A9I5D9</accession>
<dbReference type="STRING" id="1176587.A8C56_17585"/>
<sequence>MDKFLSFRIFIVLINAKPTLSKLSGQVNAAVVYDAATPLLKCLGNHEMIVFYCNIVANII</sequence>
<proteinExistence type="predicted"/>
<dbReference type="KEGG" id="nia:A8C56_17585"/>
<dbReference type="Proteomes" id="UP000077667">
    <property type="component" value="Chromosome"/>
</dbReference>
<evidence type="ECO:0000313" key="1">
    <source>
        <dbReference type="EMBL" id="ANH82545.1"/>
    </source>
</evidence>
<name>A0A1A9I5D9_9BACT</name>
<dbReference type="EMBL" id="CP015772">
    <property type="protein sequence ID" value="ANH82545.1"/>
    <property type="molecule type" value="Genomic_DNA"/>
</dbReference>
<evidence type="ECO:0000313" key="2">
    <source>
        <dbReference type="Proteomes" id="UP000077667"/>
    </source>
</evidence>
<organism evidence="1 2">
    <name type="scientific">Niabella ginsenosidivorans</name>
    <dbReference type="NCBI Taxonomy" id="1176587"/>
    <lineage>
        <taxon>Bacteria</taxon>
        <taxon>Pseudomonadati</taxon>
        <taxon>Bacteroidota</taxon>
        <taxon>Chitinophagia</taxon>
        <taxon>Chitinophagales</taxon>
        <taxon>Chitinophagaceae</taxon>
        <taxon>Niabella</taxon>
    </lineage>
</organism>
<reference evidence="1 2" key="1">
    <citation type="submission" date="2016-05" db="EMBL/GenBank/DDBJ databases">
        <title>Niabella ginsenosidivorans BS26 whole genome sequencing.</title>
        <authorList>
            <person name="Im W.T."/>
            <person name="Siddiqi M.Z."/>
        </authorList>
    </citation>
    <scope>NUCLEOTIDE SEQUENCE [LARGE SCALE GENOMIC DNA]</scope>
    <source>
        <strain evidence="1 2">BS26</strain>
    </source>
</reference>
<gene>
    <name evidence="1" type="ORF">A8C56_17585</name>
</gene>
<keyword evidence="2" id="KW-1185">Reference proteome</keyword>